<dbReference type="GO" id="GO:0003677">
    <property type="term" value="F:DNA binding"/>
    <property type="evidence" value="ECO:0007669"/>
    <property type="project" value="UniProtKB-KW"/>
</dbReference>
<evidence type="ECO:0000256" key="2">
    <source>
        <dbReference type="ARBA" id="ARBA00022747"/>
    </source>
</evidence>
<dbReference type="Pfam" id="PF01420">
    <property type="entry name" value="Methylase_S"/>
    <property type="match status" value="1"/>
</dbReference>
<dbReference type="PANTHER" id="PTHR43140">
    <property type="entry name" value="TYPE-1 RESTRICTION ENZYME ECOKI SPECIFICITY PROTEIN"/>
    <property type="match status" value="1"/>
</dbReference>
<comment type="caution">
    <text evidence="6">The sequence shown here is derived from an EMBL/GenBank/DDBJ whole genome shotgun (WGS) entry which is preliminary data.</text>
</comment>
<dbReference type="AlphaFoldDB" id="A0A7W3TAI6"/>
<comment type="similarity">
    <text evidence="1">Belongs to the type-I restriction system S methylase family.</text>
</comment>
<evidence type="ECO:0000259" key="5">
    <source>
        <dbReference type="Pfam" id="PF01420"/>
    </source>
</evidence>
<evidence type="ECO:0000313" key="6">
    <source>
        <dbReference type="EMBL" id="MBB0243276.1"/>
    </source>
</evidence>
<dbReference type="PANTHER" id="PTHR43140:SF1">
    <property type="entry name" value="TYPE I RESTRICTION ENZYME ECOKI SPECIFICITY SUBUNIT"/>
    <property type="match status" value="1"/>
</dbReference>
<dbReference type="InterPro" id="IPR051212">
    <property type="entry name" value="Type-I_RE_S_subunit"/>
</dbReference>
<dbReference type="SUPFAM" id="SSF116734">
    <property type="entry name" value="DNA methylase specificity domain"/>
    <property type="match status" value="1"/>
</dbReference>
<dbReference type="GO" id="GO:0004519">
    <property type="term" value="F:endonuclease activity"/>
    <property type="evidence" value="ECO:0007669"/>
    <property type="project" value="UniProtKB-KW"/>
</dbReference>
<proteinExistence type="inferred from homology"/>
<keyword evidence="6" id="KW-0255">Endonuclease</keyword>
<dbReference type="Proteomes" id="UP000538929">
    <property type="component" value="Unassembled WGS sequence"/>
</dbReference>
<organism evidence="6 7">
    <name type="scientific">Streptomyces alkaliphilus</name>
    <dbReference type="NCBI Taxonomy" id="1472722"/>
    <lineage>
        <taxon>Bacteria</taxon>
        <taxon>Bacillati</taxon>
        <taxon>Actinomycetota</taxon>
        <taxon>Actinomycetes</taxon>
        <taxon>Kitasatosporales</taxon>
        <taxon>Streptomycetaceae</taxon>
        <taxon>Streptomyces</taxon>
    </lineage>
</organism>
<dbReference type="CDD" id="cd17268">
    <property type="entry name" value="RMtype1_S_Ara36733I_TRD1-CR1_like"/>
    <property type="match status" value="1"/>
</dbReference>
<keyword evidence="7" id="KW-1185">Reference proteome</keyword>
<keyword evidence="6" id="KW-0540">Nuclease</keyword>
<reference evidence="7" key="1">
    <citation type="submission" date="2019-10" db="EMBL/GenBank/DDBJ databases">
        <title>Streptomyces sp. nov., a novel actinobacterium isolated from alkaline environment.</title>
        <authorList>
            <person name="Golinska P."/>
        </authorList>
    </citation>
    <scope>NUCLEOTIDE SEQUENCE [LARGE SCALE GENOMIC DNA]</scope>
    <source>
        <strain evidence="7">DSM 42118</strain>
    </source>
</reference>
<dbReference type="RefSeq" id="WP_182604975.1">
    <property type="nucleotide sequence ID" value="NZ_VKHT01000058.1"/>
</dbReference>
<feature type="domain" description="Type I restriction modification DNA specificity" evidence="5">
    <location>
        <begin position="14"/>
        <end position="189"/>
    </location>
</feature>
<accession>A0A7W3TAI6</accession>
<protein>
    <submittedName>
        <fullName evidence="6">Restriction endonuclease subunit S</fullName>
    </submittedName>
</protein>
<dbReference type="InterPro" id="IPR044946">
    <property type="entry name" value="Restrct_endonuc_typeI_TRD_sf"/>
</dbReference>
<name>A0A7W3TAI6_9ACTN</name>
<evidence type="ECO:0000313" key="7">
    <source>
        <dbReference type="Proteomes" id="UP000538929"/>
    </source>
</evidence>
<dbReference type="EMBL" id="VKHT01000058">
    <property type="protein sequence ID" value="MBB0243276.1"/>
    <property type="molecule type" value="Genomic_DNA"/>
</dbReference>
<keyword evidence="6" id="KW-0378">Hydrolase</keyword>
<keyword evidence="2" id="KW-0680">Restriction system</keyword>
<keyword evidence="3" id="KW-0238">DNA-binding</keyword>
<comment type="subunit">
    <text evidence="4">The methyltransferase is composed of M and S polypeptides.</text>
</comment>
<dbReference type="InterPro" id="IPR000055">
    <property type="entry name" value="Restrct_endonuc_typeI_TRD"/>
</dbReference>
<dbReference type="GO" id="GO:0009307">
    <property type="term" value="P:DNA restriction-modification system"/>
    <property type="evidence" value="ECO:0007669"/>
    <property type="project" value="UniProtKB-KW"/>
</dbReference>
<evidence type="ECO:0000256" key="1">
    <source>
        <dbReference type="ARBA" id="ARBA00010923"/>
    </source>
</evidence>
<evidence type="ECO:0000256" key="3">
    <source>
        <dbReference type="ARBA" id="ARBA00023125"/>
    </source>
</evidence>
<sequence>MSPIENLIQRLSPNGVAFKELGEIAELVRGNGMPKTDFTESGIGAIHYGQIYTYYGTWTTKTISFVSPETARKLAKVDPGDVIITNTSENVEDVGKAVAWLGDEQIVTGGHATVLKHDQDPKFIAYWLQSPGFQIQKRRHATGTKVIDVSAKNLAKIKIPVPPVEVQREIVRVLDAFSALEAELEAELEARRRQYAYYRDKLLTFEETSV</sequence>
<gene>
    <name evidence="6" type="ORF">FNQ90_03905</name>
</gene>
<evidence type="ECO:0000256" key="4">
    <source>
        <dbReference type="ARBA" id="ARBA00038652"/>
    </source>
</evidence>
<dbReference type="Gene3D" id="3.90.220.20">
    <property type="entry name" value="DNA methylase specificity domains"/>
    <property type="match status" value="1"/>
</dbReference>